<evidence type="ECO:0000256" key="4">
    <source>
        <dbReference type="RuleBase" id="RU003719"/>
    </source>
</evidence>
<comment type="caution">
    <text evidence="7">The sequence shown here is derived from an EMBL/GenBank/DDBJ whole genome shotgun (WGS) entry which is preliminary data.</text>
</comment>
<dbReference type="RefSeq" id="WP_154433699.1">
    <property type="nucleotide sequence ID" value="NZ_VUNC01000001.1"/>
</dbReference>
<reference evidence="7 8" key="1">
    <citation type="submission" date="2019-08" db="EMBL/GenBank/DDBJ databases">
        <title>In-depth cultivation of the pig gut microbiome towards novel bacterial diversity and tailored functional studies.</title>
        <authorList>
            <person name="Wylensek D."/>
            <person name="Hitch T.C.A."/>
            <person name="Clavel T."/>
        </authorList>
    </citation>
    <scope>NUCLEOTIDE SEQUENCE [LARGE SCALE GENOMIC DNA]</scope>
    <source>
        <strain evidence="7 8">CA-Schmier-601-WT-1</strain>
    </source>
</reference>
<dbReference type="EMBL" id="VUNC01000001">
    <property type="protein sequence ID" value="MST71968.1"/>
    <property type="molecule type" value="Genomic_DNA"/>
</dbReference>
<protein>
    <submittedName>
        <fullName evidence="7">C-terminal binding protein</fullName>
    </submittedName>
</protein>
<dbReference type="SUPFAM" id="SSF52283">
    <property type="entry name" value="Formate/glycerate dehydrogenase catalytic domain-like"/>
    <property type="match status" value="1"/>
</dbReference>
<evidence type="ECO:0000256" key="1">
    <source>
        <dbReference type="ARBA" id="ARBA00005854"/>
    </source>
</evidence>
<dbReference type="AlphaFoldDB" id="A0A6N7XL63"/>
<evidence type="ECO:0000259" key="6">
    <source>
        <dbReference type="Pfam" id="PF02826"/>
    </source>
</evidence>
<comment type="similarity">
    <text evidence="1 4">Belongs to the D-isomer specific 2-hydroxyacid dehydrogenase family.</text>
</comment>
<proteinExistence type="inferred from homology"/>
<dbReference type="Pfam" id="PF00389">
    <property type="entry name" value="2-Hacid_dh"/>
    <property type="match status" value="1"/>
</dbReference>
<dbReference type="InterPro" id="IPR006139">
    <property type="entry name" value="D-isomer_2_OHA_DH_cat_dom"/>
</dbReference>
<sequence>MTTHRIAYLGSSRPLDFDRSLLREWGVDGVELYDAQADGNGIPLPGELDGADALVLEWGRVDAATLRATPSLRAVGIMAIGYDFVDVAAASQEGVWVSNVPGYCTYDVALHTLGLIVDLYKKITWFDRQVRAGTWDDMQGYEPPRPQGKRAGLVFFGSIPQALAPMLQAIGMEVAVWAPTKDEDCLARYGCVKVPTVEELFETSNVISLHCPLVPQTEDLVCERTLSLMKPDAFLVNTARGGCVVEEDLAAALRDGTIRAAAVDVIRDEAHGRSPLIGLDNCIVTPHAAYHSSDSYREMRSRALHNVLEALDGRRPTDAVNELAVPA</sequence>
<evidence type="ECO:0000256" key="2">
    <source>
        <dbReference type="ARBA" id="ARBA00023002"/>
    </source>
</evidence>
<dbReference type="PANTHER" id="PTHR43761">
    <property type="entry name" value="D-ISOMER SPECIFIC 2-HYDROXYACID DEHYDROGENASE FAMILY PROTEIN (AFU_ORTHOLOGUE AFUA_1G13630)"/>
    <property type="match status" value="1"/>
</dbReference>
<gene>
    <name evidence="7" type="ORF">FYJ68_02430</name>
</gene>
<dbReference type="InterPro" id="IPR043322">
    <property type="entry name" value="CtBP"/>
</dbReference>
<dbReference type="GO" id="GO:0051287">
    <property type="term" value="F:NAD binding"/>
    <property type="evidence" value="ECO:0007669"/>
    <property type="project" value="InterPro"/>
</dbReference>
<dbReference type="PANTHER" id="PTHR43761:SF1">
    <property type="entry name" value="D-ISOMER SPECIFIC 2-HYDROXYACID DEHYDROGENASE CATALYTIC DOMAIN-CONTAINING PROTEIN-RELATED"/>
    <property type="match status" value="1"/>
</dbReference>
<dbReference type="GO" id="GO:0016616">
    <property type="term" value="F:oxidoreductase activity, acting on the CH-OH group of donors, NAD or NADP as acceptor"/>
    <property type="evidence" value="ECO:0007669"/>
    <property type="project" value="InterPro"/>
</dbReference>
<dbReference type="Pfam" id="PF02826">
    <property type="entry name" value="2-Hacid_dh_C"/>
    <property type="match status" value="1"/>
</dbReference>
<dbReference type="CDD" id="cd05299">
    <property type="entry name" value="CtBP_dh"/>
    <property type="match status" value="1"/>
</dbReference>
<dbReference type="InterPro" id="IPR050418">
    <property type="entry name" value="D-iso_2-hydroxyacid_DH_PdxB"/>
</dbReference>
<evidence type="ECO:0000256" key="3">
    <source>
        <dbReference type="ARBA" id="ARBA00023027"/>
    </source>
</evidence>
<organism evidence="7 8">
    <name type="scientific">Olsenella porci</name>
    <dbReference type="NCBI Taxonomy" id="2652279"/>
    <lineage>
        <taxon>Bacteria</taxon>
        <taxon>Bacillati</taxon>
        <taxon>Actinomycetota</taxon>
        <taxon>Coriobacteriia</taxon>
        <taxon>Coriobacteriales</taxon>
        <taxon>Atopobiaceae</taxon>
        <taxon>Olsenella</taxon>
    </lineage>
</organism>
<dbReference type="GO" id="GO:0003714">
    <property type="term" value="F:transcription corepressor activity"/>
    <property type="evidence" value="ECO:0007669"/>
    <property type="project" value="InterPro"/>
</dbReference>
<dbReference type="InterPro" id="IPR036291">
    <property type="entry name" value="NAD(P)-bd_dom_sf"/>
</dbReference>
<feature type="domain" description="D-isomer specific 2-hydroxyacid dehydrogenase catalytic" evidence="5">
    <location>
        <begin position="47"/>
        <end position="321"/>
    </location>
</feature>
<accession>A0A6N7XL63</accession>
<evidence type="ECO:0000313" key="8">
    <source>
        <dbReference type="Proteomes" id="UP000469325"/>
    </source>
</evidence>
<dbReference type="Proteomes" id="UP000469325">
    <property type="component" value="Unassembled WGS sequence"/>
</dbReference>
<keyword evidence="3" id="KW-0520">NAD</keyword>
<keyword evidence="2 4" id="KW-0560">Oxidoreductase</keyword>
<dbReference type="Gene3D" id="3.40.50.720">
    <property type="entry name" value="NAD(P)-binding Rossmann-like Domain"/>
    <property type="match status" value="2"/>
</dbReference>
<feature type="domain" description="D-isomer specific 2-hydroxyacid dehydrogenase NAD-binding" evidence="6">
    <location>
        <begin position="113"/>
        <end position="289"/>
    </location>
</feature>
<keyword evidence="8" id="KW-1185">Reference proteome</keyword>
<dbReference type="InterPro" id="IPR006140">
    <property type="entry name" value="D-isomer_DH_NAD-bd"/>
</dbReference>
<evidence type="ECO:0000313" key="7">
    <source>
        <dbReference type="EMBL" id="MST71968.1"/>
    </source>
</evidence>
<evidence type="ECO:0000259" key="5">
    <source>
        <dbReference type="Pfam" id="PF00389"/>
    </source>
</evidence>
<dbReference type="SUPFAM" id="SSF51735">
    <property type="entry name" value="NAD(P)-binding Rossmann-fold domains"/>
    <property type="match status" value="1"/>
</dbReference>
<name>A0A6N7XL63_9ACTN</name>